<dbReference type="InterPro" id="IPR011990">
    <property type="entry name" value="TPR-like_helical_dom_sf"/>
</dbReference>
<evidence type="ECO:0000313" key="3">
    <source>
        <dbReference type="EMBL" id="MBK1841518.1"/>
    </source>
</evidence>
<feature type="compositionally biased region" description="Basic and acidic residues" evidence="1">
    <location>
        <begin position="147"/>
        <end position="161"/>
    </location>
</feature>
<evidence type="ECO:0000256" key="2">
    <source>
        <dbReference type="SAM" id="SignalP"/>
    </source>
</evidence>
<feature type="region of interest" description="Disordered" evidence="1">
    <location>
        <begin position="147"/>
        <end position="178"/>
    </location>
</feature>
<sequence length="1225" mass="128778">MTDRSAYRRKRWLRGCAAAVALLAVPTLLSPGLLVAAAEAASVPVRGGTHKDFGRLVFDWPGKVDYTASVDGDRLVVAFTEPIDAPLDRLVRALPDYLADGRVEADGKTVSFDLKRPVSLKSFRNGNAVAIDLSPAAKAENVKPEAAKAEAAKPDMVKAEAARPVPSSGRLRVQGADQPDQSRLTFDWASPVGYKVTRDGAAVTVAFDKGGTADLVPLAKTPLRNIRNIESYRQPDGSLAVTLAVPQDAEVTDSASGKSMVLAVGNPGSRAGLPRDEAAPPAAGQPVSGSQGTDAGQGGQGTSRPAPAKEAVRDGGKDAPTMASATSGRSAIAANAAAPTTANAAAPTTANAAAPTTANAAAPAAANAAPPKMAGTAASSPAEAKAASVPPADAKAQPAAGPKGPVLTFDTGGPASIAVYPRAGQLYVVFDRPMPIGAGKLSGPGAELMGAVEPVPATGGSVFRTKIGPMVWPTVERQGTTWRILSSARPANMASAGDLRVEPDPDFLLGARLLVRAPDAANIVQFADPDVGDRIQVVPLPSPGQGIPEPHRYPDLEVMPSYQGVVVRPISDNVTVRAIKEGVELTTAGGLHISPAADAGNPVAVPPPASMPAPQPVPPQLAAAPVSAQPPAGGASAAMEPPKAPAASQPPAAQGRRLFNLPAWKHGDLDHFTEARQDLQLAVVNAPESERPKAQLDLARFYFANGFGQETLGLLDVLQQNQPDLEGWPEFRALRGAARVLTGDQDGAEADLSVPTLAGNPEANLWRAAIAADRRDWPKAMAGFKASGSILNSYPDPMLGKLGLRAAEAALETRDTATAKRLFDRVIEHGSPDQEENPQTQYLRGLLYAQTGEIDQAREQLTAAYNSYDRLYRAKAGLALTNLELSEGKMSPTAAAEQLAGLTFTWRGDDLEMQIRSRMGEVLIAGGEYAKGFNTMKETAALVADTPRAEAITKEMSRIFADLFKDGAQRLPTLDAMQLYDQFRELTPVGEAGDEIIRQLAERLISIDLLNRAADLLQHQVEYRLSGLDKARVGTRLASVRLLDNKPEDALKALELSNVAGLPADLAAERRLMQAKALAELNRGDEAMQLLAQDDSSNANLLRVDIAWKGQKWDAAALALNKVIGPAPAPGKPLDPNMSQLVLNRAVALALAGDGNGLNLLKKDFEGPMKGGPNEDAFRILTRPEQAMGLIDVGTIRSRVAEVDMFKKFLKEYRGGKQPAEKPTS</sequence>
<keyword evidence="2" id="KW-0732">Signal</keyword>
<dbReference type="Gene3D" id="1.25.40.10">
    <property type="entry name" value="Tetratricopeptide repeat domain"/>
    <property type="match status" value="1"/>
</dbReference>
<feature type="region of interest" description="Disordered" evidence="1">
    <location>
        <begin position="250"/>
        <end position="327"/>
    </location>
</feature>
<reference evidence="4" key="1">
    <citation type="submission" date="2021-01" db="EMBL/GenBank/DDBJ databases">
        <title>Genome public.</title>
        <authorList>
            <person name="Liu C."/>
            <person name="Sun Q."/>
        </authorList>
    </citation>
    <scope>NUCLEOTIDE SEQUENCE [LARGE SCALE GENOMIC DNA]</scope>
    <source>
        <strain evidence="4">YIM B02556</strain>
    </source>
</reference>
<proteinExistence type="predicted"/>
<feature type="chain" id="PRO_5047131813" evidence="2">
    <location>
        <begin position="37"/>
        <end position="1225"/>
    </location>
</feature>
<gene>
    <name evidence="3" type="ORF">JHL17_29370</name>
</gene>
<dbReference type="SUPFAM" id="SSF48452">
    <property type="entry name" value="TPR-like"/>
    <property type="match status" value="1"/>
</dbReference>
<feature type="region of interest" description="Disordered" evidence="1">
    <location>
        <begin position="599"/>
        <end position="652"/>
    </location>
</feature>
<feature type="compositionally biased region" description="Pro residues" evidence="1">
    <location>
        <begin position="604"/>
        <end position="619"/>
    </location>
</feature>
<feature type="compositionally biased region" description="Low complexity" evidence="1">
    <location>
        <begin position="371"/>
        <end position="405"/>
    </location>
</feature>
<organism evidence="3 4">
    <name type="scientific">Azospirillum endophyticum</name>
    <dbReference type="NCBI Taxonomy" id="2800326"/>
    <lineage>
        <taxon>Bacteria</taxon>
        <taxon>Pseudomonadati</taxon>
        <taxon>Pseudomonadota</taxon>
        <taxon>Alphaproteobacteria</taxon>
        <taxon>Rhodospirillales</taxon>
        <taxon>Azospirillaceae</taxon>
        <taxon>Azospirillum</taxon>
    </lineage>
</organism>
<evidence type="ECO:0000256" key="1">
    <source>
        <dbReference type="SAM" id="MobiDB-lite"/>
    </source>
</evidence>
<keyword evidence="4" id="KW-1185">Reference proteome</keyword>
<protein>
    <submittedName>
        <fullName evidence="3">Tetratricopeptide repeat protein</fullName>
    </submittedName>
</protein>
<feature type="compositionally biased region" description="Low complexity" evidence="1">
    <location>
        <begin position="620"/>
        <end position="652"/>
    </location>
</feature>
<accession>A0ABS1FDV1</accession>
<dbReference type="InterPro" id="IPR006311">
    <property type="entry name" value="TAT_signal"/>
</dbReference>
<feature type="region of interest" description="Disordered" evidence="1">
    <location>
        <begin position="371"/>
        <end position="407"/>
    </location>
</feature>
<dbReference type="RefSeq" id="WP_200198166.1">
    <property type="nucleotide sequence ID" value="NZ_JAENHM010000073.1"/>
</dbReference>
<dbReference type="EMBL" id="JAENHM010000073">
    <property type="protein sequence ID" value="MBK1841518.1"/>
    <property type="molecule type" value="Genomic_DNA"/>
</dbReference>
<feature type="signal peptide" evidence="2">
    <location>
        <begin position="1"/>
        <end position="36"/>
    </location>
</feature>
<comment type="caution">
    <text evidence="3">The sequence shown here is derived from an EMBL/GenBank/DDBJ whole genome shotgun (WGS) entry which is preliminary data.</text>
</comment>
<dbReference type="PROSITE" id="PS51318">
    <property type="entry name" value="TAT"/>
    <property type="match status" value="1"/>
</dbReference>
<name>A0ABS1FDV1_9PROT</name>
<dbReference type="Proteomes" id="UP000652760">
    <property type="component" value="Unassembled WGS sequence"/>
</dbReference>
<evidence type="ECO:0000313" key="4">
    <source>
        <dbReference type="Proteomes" id="UP000652760"/>
    </source>
</evidence>